<evidence type="ECO:0000313" key="4">
    <source>
        <dbReference type="Proteomes" id="UP001597304"/>
    </source>
</evidence>
<sequence>MSRWVVALMLVLLPLQFSWAAVASYCQHERATSASTVQHVGHHEHQHESDTTVGNAKVGEKNLDKFDPDCRSCHGLGLGAVYVPDSKMPADRGNGMNAPVLSPLAGVSPIPPDRPQWPSLA</sequence>
<dbReference type="Proteomes" id="UP001597304">
    <property type="component" value="Unassembled WGS sequence"/>
</dbReference>
<evidence type="ECO:0000256" key="2">
    <source>
        <dbReference type="SAM" id="SignalP"/>
    </source>
</evidence>
<dbReference type="NCBIfam" id="NF045614">
    <property type="entry name" value="efflu_CzcI_Cupr"/>
    <property type="match status" value="1"/>
</dbReference>
<dbReference type="RefSeq" id="WP_343736098.1">
    <property type="nucleotide sequence ID" value="NZ_JBHUEJ010000003.1"/>
</dbReference>
<comment type="caution">
    <text evidence="3">The sequence shown here is derived from an EMBL/GenBank/DDBJ whole genome shotgun (WGS) entry which is preliminary data.</text>
</comment>
<feature type="chain" id="PRO_5047030376" evidence="2">
    <location>
        <begin position="21"/>
        <end position="121"/>
    </location>
</feature>
<reference evidence="4" key="1">
    <citation type="journal article" date="2019" name="Int. J. Syst. Evol. Microbiol.">
        <title>The Global Catalogue of Microorganisms (GCM) 10K type strain sequencing project: providing services to taxonomists for standard genome sequencing and annotation.</title>
        <authorList>
            <consortium name="The Broad Institute Genomics Platform"/>
            <consortium name="The Broad Institute Genome Sequencing Center for Infectious Disease"/>
            <person name="Wu L."/>
            <person name="Ma J."/>
        </authorList>
    </citation>
    <scope>NUCLEOTIDE SEQUENCE [LARGE SCALE GENOMIC DNA]</scope>
    <source>
        <strain evidence="4">LMG 29247</strain>
    </source>
</reference>
<dbReference type="InterPro" id="IPR055013">
    <property type="entry name" value="CzcI"/>
</dbReference>
<organism evidence="3 4">
    <name type="scientific">Ottowia flava</name>
    <dbReference type="NCBI Taxonomy" id="2675430"/>
    <lineage>
        <taxon>Bacteria</taxon>
        <taxon>Pseudomonadati</taxon>
        <taxon>Pseudomonadota</taxon>
        <taxon>Betaproteobacteria</taxon>
        <taxon>Burkholderiales</taxon>
        <taxon>Comamonadaceae</taxon>
        <taxon>Ottowia</taxon>
    </lineage>
</organism>
<evidence type="ECO:0000313" key="3">
    <source>
        <dbReference type="EMBL" id="MFD1709311.1"/>
    </source>
</evidence>
<gene>
    <name evidence="3" type="primary">czcI</name>
    <name evidence="3" type="ORF">ACFSF0_01710</name>
</gene>
<name>A0ABW4KQ47_9BURK</name>
<feature type="compositionally biased region" description="Basic and acidic residues" evidence="1">
    <location>
        <begin position="41"/>
        <end position="50"/>
    </location>
</feature>
<feature type="signal peptide" evidence="2">
    <location>
        <begin position="1"/>
        <end position="20"/>
    </location>
</feature>
<protein>
    <submittedName>
        <fullName evidence="3">Cation efflux protein, CzcI family</fullName>
    </submittedName>
</protein>
<feature type="region of interest" description="Disordered" evidence="1">
    <location>
        <begin position="36"/>
        <end position="61"/>
    </location>
</feature>
<proteinExistence type="predicted"/>
<evidence type="ECO:0000256" key="1">
    <source>
        <dbReference type="SAM" id="MobiDB-lite"/>
    </source>
</evidence>
<keyword evidence="2" id="KW-0732">Signal</keyword>
<dbReference type="EMBL" id="JBHUEJ010000003">
    <property type="protein sequence ID" value="MFD1709311.1"/>
    <property type="molecule type" value="Genomic_DNA"/>
</dbReference>
<feature type="region of interest" description="Disordered" evidence="1">
    <location>
        <begin position="102"/>
        <end position="121"/>
    </location>
</feature>
<keyword evidence="4" id="KW-1185">Reference proteome</keyword>
<accession>A0ABW4KQ47</accession>